<proteinExistence type="predicted"/>
<evidence type="ECO:0000313" key="1">
    <source>
        <dbReference type="EMBL" id="MDN3494217.1"/>
    </source>
</evidence>
<comment type="caution">
    <text evidence="1">The sequence shown here is derived from an EMBL/GenBank/DDBJ whole genome shotgun (WGS) entry which is preliminary data.</text>
</comment>
<dbReference type="Proteomes" id="UP001231197">
    <property type="component" value="Unassembled WGS sequence"/>
</dbReference>
<reference evidence="1 2" key="1">
    <citation type="journal article" date="2023" name="Int. J. Syst. Evol. Microbiol.">
        <title>Winogradskyella bathintestinalis sp. nov., isolated from the intestine of the deep-sea loosejaw dragonfish, Malacosteus niger.</title>
        <authorList>
            <person name="Uniacke-Lowe S."/>
            <person name="Johnson C.N."/>
            <person name="Stanton C."/>
            <person name="Hill C."/>
            <person name="Ross P."/>
        </authorList>
    </citation>
    <scope>NUCLEOTIDE SEQUENCE [LARGE SCALE GENOMIC DNA]</scope>
    <source>
        <strain evidence="1 2">APC 3343</strain>
    </source>
</reference>
<organism evidence="1 2">
    <name type="scientific">Winogradskyella bathintestinalis</name>
    <dbReference type="NCBI Taxonomy" id="3035208"/>
    <lineage>
        <taxon>Bacteria</taxon>
        <taxon>Pseudomonadati</taxon>
        <taxon>Bacteroidota</taxon>
        <taxon>Flavobacteriia</taxon>
        <taxon>Flavobacteriales</taxon>
        <taxon>Flavobacteriaceae</taxon>
        <taxon>Winogradskyella</taxon>
    </lineage>
</organism>
<keyword evidence="2" id="KW-1185">Reference proteome</keyword>
<evidence type="ECO:0000313" key="2">
    <source>
        <dbReference type="Proteomes" id="UP001231197"/>
    </source>
</evidence>
<accession>A0ABT7ZYY7</accession>
<sequence>MKIEIAESLIYSYLKHSEGCRIVQTNWRTSGKWIVTEYETERARELFQKISSSEYFSGIFKNSSFEQLIKQAEIDVLGINTAEETVYGIDVAFHSAGLNYGSKTETAFRIIKKIFRTIFIMQSYFDENEKFNSYFITPKVNPATKVIIEDLMIKAKEVINDENITIDFISNEQFYSEIVDSLLENIDEEHDTSELFSRAIKLMKLDNRKVESTGIVTKTIVPRVTSKKREVNGMKIGQFVQHSFRKAFEQNLLSAREINELQKPEYSKRIFNSNYEILKNQSRPIKDEYGRTRYYAREIFCNNYHLTSQWIEPQWEFLLDWLNKIGYEYRNNAP</sequence>
<dbReference type="RefSeq" id="WP_290207917.1">
    <property type="nucleotide sequence ID" value="NZ_JASDDK010000014.1"/>
</dbReference>
<name>A0ABT7ZYY7_9FLAO</name>
<gene>
    <name evidence="1" type="ORF">QMA06_15965</name>
</gene>
<protein>
    <submittedName>
        <fullName evidence="1">Uncharacterized protein</fullName>
    </submittedName>
</protein>
<dbReference type="EMBL" id="JASDDK010000014">
    <property type="protein sequence ID" value="MDN3494217.1"/>
    <property type="molecule type" value="Genomic_DNA"/>
</dbReference>